<dbReference type="EMBL" id="KZ503267">
    <property type="protein sequence ID" value="PKU66504.1"/>
    <property type="molecule type" value="Genomic_DNA"/>
</dbReference>
<proteinExistence type="predicted"/>
<name>A0A2I0VSX0_9ASPA</name>
<feature type="region of interest" description="Disordered" evidence="2">
    <location>
        <begin position="253"/>
        <end position="277"/>
    </location>
</feature>
<organism evidence="3 4">
    <name type="scientific">Dendrobium catenatum</name>
    <dbReference type="NCBI Taxonomy" id="906689"/>
    <lineage>
        <taxon>Eukaryota</taxon>
        <taxon>Viridiplantae</taxon>
        <taxon>Streptophyta</taxon>
        <taxon>Embryophyta</taxon>
        <taxon>Tracheophyta</taxon>
        <taxon>Spermatophyta</taxon>
        <taxon>Magnoliopsida</taxon>
        <taxon>Liliopsida</taxon>
        <taxon>Asparagales</taxon>
        <taxon>Orchidaceae</taxon>
        <taxon>Epidendroideae</taxon>
        <taxon>Malaxideae</taxon>
        <taxon>Dendrobiinae</taxon>
        <taxon>Dendrobium</taxon>
    </lineage>
</organism>
<gene>
    <name evidence="3" type="ORF">MA16_Dca006832</name>
</gene>
<reference evidence="3 4" key="1">
    <citation type="journal article" date="2016" name="Sci. Rep.">
        <title>The Dendrobium catenatum Lindl. genome sequence provides insights into polysaccharide synthase, floral development and adaptive evolution.</title>
        <authorList>
            <person name="Zhang G.Q."/>
            <person name="Xu Q."/>
            <person name="Bian C."/>
            <person name="Tsai W.C."/>
            <person name="Yeh C.M."/>
            <person name="Liu K.W."/>
            <person name="Yoshida K."/>
            <person name="Zhang L.S."/>
            <person name="Chang S.B."/>
            <person name="Chen F."/>
            <person name="Shi Y."/>
            <person name="Su Y.Y."/>
            <person name="Zhang Y.Q."/>
            <person name="Chen L.J."/>
            <person name="Yin Y."/>
            <person name="Lin M."/>
            <person name="Huang H."/>
            <person name="Deng H."/>
            <person name="Wang Z.W."/>
            <person name="Zhu S.L."/>
            <person name="Zhao X."/>
            <person name="Deng C."/>
            <person name="Niu S.C."/>
            <person name="Huang J."/>
            <person name="Wang M."/>
            <person name="Liu G.H."/>
            <person name="Yang H.J."/>
            <person name="Xiao X.J."/>
            <person name="Hsiao Y.Y."/>
            <person name="Wu W.L."/>
            <person name="Chen Y.Y."/>
            <person name="Mitsuda N."/>
            <person name="Ohme-Takagi M."/>
            <person name="Luo Y.B."/>
            <person name="Van de Peer Y."/>
            <person name="Liu Z.J."/>
        </authorList>
    </citation>
    <scope>NUCLEOTIDE SEQUENCE [LARGE SCALE GENOMIC DNA]</scope>
    <source>
        <tissue evidence="3">The whole plant</tissue>
    </source>
</reference>
<dbReference type="Proteomes" id="UP000233837">
    <property type="component" value="Unassembled WGS sequence"/>
</dbReference>
<evidence type="ECO:0000313" key="4">
    <source>
        <dbReference type="Proteomes" id="UP000233837"/>
    </source>
</evidence>
<feature type="compositionally biased region" description="Basic and acidic residues" evidence="2">
    <location>
        <begin position="264"/>
        <end position="277"/>
    </location>
</feature>
<evidence type="ECO:0000256" key="2">
    <source>
        <dbReference type="SAM" id="MobiDB-lite"/>
    </source>
</evidence>
<dbReference type="AlphaFoldDB" id="A0A2I0VSX0"/>
<evidence type="ECO:0000313" key="3">
    <source>
        <dbReference type="EMBL" id="PKU66504.1"/>
    </source>
</evidence>
<reference evidence="3 4" key="2">
    <citation type="journal article" date="2017" name="Nature">
        <title>The Apostasia genome and the evolution of orchids.</title>
        <authorList>
            <person name="Zhang G.Q."/>
            <person name="Liu K.W."/>
            <person name="Li Z."/>
            <person name="Lohaus R."/>
            <person name="Hsiao Y.Y."/>
            <person name="Niu S.C."/>
            <person name="Wang J.Y."/>
            <person name="Lin Y.C."/>
            <person name="Xu Q."/>
            <person name="Chen L.J."/>
            <person name="Yoshida K."/>
            <person name="Fujiwara S."/>
            <person name="Wang Z.W."/>
            <person name="Zhang Y.Q."/>
            <person name="Mitsuda N."/>
            <person name="Wang M."/>
            <person name="Liu G.H."/>
            <person name="Pecoraro L."/>
            <person name="Huang H.X."/>
            <person name="Xiao X.J."/>
            <person name="Lin M."/>
            <person name="Wu X.Y."/>
            <person name="Wu W.L."/>
            <person name="Chen Y.Y."/>
            <person name="Chang S.B."/>
            <person name="Sakamoto S."/>
            <person name="Ohme-Takagi M."/>
            <person name="Yagi M."/>
            <person name="Zeng S.J."/>
            <person name="Shen C.Y."/>
            <person name="Yeh C.M."/>
            <person name="Luo Y.B."/>
            <person name="Tsai W.C."/>
            <person name="Van de Peer Y."/>
            <person name="Liu Z.J."/>
        </authorList>
    </citation>
    <scope>NUCLEOTIDE SEQUENCE [LARGE SCALE GENOMIC DNA]</scope>
    <source>
        <tissue evidence="3">The whole plant</tissue>
    </source>
</reference>
<feature type="coiled-coil region" evidence="1">
    <location>
        <begin position="162"/>
        <end position="189"/>
    </location>
</feature>
<sequence>MAAKKVDALEERLEEEMNHIKETLSNDGKASNEHGRLCLGLGRPLVCWLDWSLSAASSRVGLWSTVLGPMVICGEGGKWNIESIFAITCGFSLEKLASLFHLLSPLENLASSFHPSSWLLTSSSLRKFHSICILLLELCVLTSEGHVADLRDMMKRMLELRIQTATFEAKNTNSEIRKEEEEVETVEGGIRRPYVEPFHREERGDRHGESKNVTLFSARSLANLRHSARKLTPIALLTRYVTKEFADYRRDRRGGVRRRGGGGDGERGERVGGDLRF</sequence>
<evidence type="ECO:0000256" key="1">
    <source>
        <dbReference type="SAM" id="Coils"/>
    </source>
</evidence>
<keyword evidence="4" id="KW-1185">Reference proteome</keyword>
<keyword evidence="1" id="KW-0175">Coiled coil</keyword>
<accession>A0A2I0VSX0</accession>
<protein>
    <submittedName>
        <fullName evidence="3">Uncharacterized protein</fullName>
    </submittedName>
</protein>